<reference evidence="1 2" key="1">
    <citation type="submission" date="2020-08" db="EMBL/GenBank/DDBJ databases">
        <title>Genomic Encyclopedia of Type Strains, Phase IV (KMG-IV): sequencing the most valuable type-strain genomes for metagenomic binning, comparative biology and taxonomic classification.</title>
        <authorList>
            <person name="Goeker M."/>
        </authorList>
    </citation>
    <scope>NUCLEOTIDE SEQUENCE [LARGE SCALE GENOMIC DNA]</scope>
    <source>
        <strain evidence="1 2">DSM 19612</strain>
    </source>
</reference>
<dbReference type="EMBL" id="JACHGH010000002">
    <property type="protein sequence ID" value="MBB6452319.1"/>
    <property type="molecule type" value="Genomic_DNA"/>
</dbReference>
<dbReference type="AlphaFoldDB" id="A0A841PU00"/>
<evidence type="ECO:0000313" key="1">
    <source>
        <dbReference type="EMBL" id="MBB6452319.1"/>
    </source>
</evidence>
<dbReference type="RefSeq" id="WP_174495011.1">
    <property type="nucleotide sequence ID" value="NZ_CADDWK010000002.1"/>
</dbReference>
<accession>A0A841PU00</accession>
<gene>
    <name evidence="1" type="ORF">HNQ94_000764</name>
</gene>
<sequence>MVEYVGQVVQGELNTVEDEFILTNIKHLITQSVIQHKQLDLLQQYLQSKAEQKESCILTVNDQIPVKLNEGEVLLLIKELAEIQQKLS</sequence>
<evidence type="ECO:0000313" key="2">
    <source>
        <dbReference type="Proteomes" id="UP000581688"/>
    </source>
</evidence>
<protein>
    <submittedName>
        <fullName evidence="1">Uncharacterized protein</fullName>
    </submittedName>
</protein>
<comment type="caution">
    <text evidence="1">The sequence shown here is derived from an EMBL/GenBank/DDBJ whole genome shotgun (WGS) entry which is preliminary data.</text>
</comment>
<keyword evidence="2" id="KW-1185">Reference proteome</keyword>
<proteinExistence type="predicted"/>
<name>A0A841PU00_9BACI</name>
<organism evidence="1 2">
    <name type="scientific">Salirhabdus euzebyi</name>
    <dbReference type="NCBI Taxonomy" id="394506"/>
    <lineage>
        <taxon>Bacteria</taxon>
        <taxon>Bacillati</taxon>
        <taxon>Bacillota</taxon>
        <taxon>Bacilli</taxon>
        <taxon>Bacillales</taxon>
        <taxon>Bacillaceae</taxon>
        <taxon>Salirhabdus</taxon>
    </lineage>
</organism>
<dbReference type="Proteomes" id="UP000581688">
    <property type="component" value="Unassembled WGS sequence"/>
</dbReference>